<keyword evidence="11" id="KW-1185">Reference proteome</keyword>
<feature type="domain" description="Aminotransferase class I/classII large" evidence="9">
    <location>
        <begin position="25"/>
        <end position="347"/>
    </location>
</feature>
<dbReference type="Gene3D" id="3.90.1150.10">
    <property type="entry name" value="Aspartate Aminotransferase, domain 1"/>
    <property type="match status" value="1"/>
</dbReference>
<comment type="caution">
    <text evidence="10">The sequence shown here is derived from an EMBL/GenBank/DDBJ whole genome shotgun (WGS) entry which is preliminary data.</text>
</comment>
<dbReference type="PANTHER" id="PTHR43643:SF3">
    <property type="entry name" value="HISTIDINOL-PHOSPHATE AMINOTRANSFERASE"/>
    <property type="match status" value="1"/>
</dbReference>
<dbReference type="HAMAP" id="MF_01023">
    <property type="entry name" value="HisC_aminotrans_2"/>
    <property type="match status" value="1"/>
</dbReference>
<gene>
    <name evidence="8" type="primary">hisC</name>
    <name evidence="10" type="ORF">INF35_11955</name>
</gene>
<keyword evidence="4 8" id="KW-0032">Aminotransferase</keyword>
<evidence type="ECO:0000256" key="1">
    <source>
        <dbReference type="ARBA" id="ARBA00001933"/>
    </source>
</evidence>
<dbReference type="EC" id="2.6.1.9" evidence="8"/>
<keyword evidence="8" id="KW-0028">Amino-acid biosynthesis</keyword>
<evidence type="ECO:0000256" key="7">
    <source>
        <dbReference type="ARBA" id="ARBA00047481"/>
    </source>
</evidence>
<dbReference type="InterPro" id="IPR015424">
    <property type="entry name" value="PyrdxlP-dep_Trfase"/>
</dbReference>
<feature type="modified residue" description="N6-(pyridoxal phosphate)lysine" evidence="8">
    <location>
        <position position="211"/>
    </location>
</feature>
<evidence type="ECO:0000256" key="5">
    <source>
        <dbReference type="ARBA" id="ARBA00022679"/>
    </source>
</evidence>
<dbReference type="InterPro" id="IPR015421">
    <property type="entry name" value="PyrdxlP-dep_Trfase_major"/>
</dbReference>
<evidence type="ECO:0000256" key="6">
    <source>
        <dbReference type="ARBA" id="ARBA00022898"/>
    </source>
</evidence>
<dbReference type="SUPFAM" id="SSF53383">
    <property type="entry name" value="PLP-dependent transferases"/>
    <property type="match status" value="1"/>
</dbReference>
<dbReference type="Proteomes" id="UP000768567">
    <property type="component" value="Unassembled WGS sequence"/>
</dbReference>
<dbReference type="InterPro" id="IPR015422">
    <property type="entry name" value="PyrdxlP-dep_Trfase_small"/>
</dbReference>
<comment type="subunit">
    <text evidence="3 8">Homodimer.</text>
</comment>
<dbReference type="NCBIfam" id="TIGR01141">
    <property type="entry name" value="hisC"/>
    <property type="match status" value="1"/>
</dbReference>
<dbReference type="InterPro" id="IPR005861">
    <property type="entry name" value="HisP_aminotrans"/>
</dbReference>
<keyword evidence="6 8" id="KW-0663">Pyridoxal phosphate</keyword>
<dbReference type="InterPro" id="IPR004839">
    <property type="entry name" value="Aminotransferase_I/II_large"/>
</dbReference>
<organism evidence="10 11">
    <name type="scientific">Gemmiger gallinarum</name>
    <dbReference type="NCBI Taxonomy" id="2779354"/>
    <lineage>
        <taxon>Bacteria</taxon>
        <taxon>Bacillati</taxon>
        <taxon>Bacillota</taxon>
        <taxon>Clostridia</taxon>
        <taxon>Eubacteriales</taxon>
        <taxon>Gemmiger</taxon>
    </lineage>
</organism>
<evidence type="ECO:0000313" key="10">
    <source>
        <dbReference type="EMBL" id="MBE5038501.1"/>
    </source>
</evidence>
<evidence type="ECO:0000259" key="9">
    <source>
        <dbReference type="Pfam" id="PF00155"/>
    </source>
</evidence>
<dbReference type="GO" id="GO:0004400">
    <property type="term" value="F:histidinol-phosphate transaminase activity"/>
    <property type="evidence" value="ECO:0007669"/>
    <property type="project" value="UniProtKB-EC"/>
</dbReference>
<dbReference type="PROSITE" id="PS00599">
    <property type="entry name" value="AA_TRANSFER_CLASS_2"/>
    <property type="match status" value="1"/>
</dbReference>
<comment type="pathway">
    <text evidence="2 8">Amino-acid biosynthesis; L-histidine biosynthesis; L-histidine from 5-phospho-alpha-D-ribose 1-diphosphate: step 7/9.</text>
</comment>
<dbReference type="InterPro" id="IPR050106">
    <property type="entry name" value="HistidinolP_aminotransfase"/>
</dbReference>
<protein>
    <recommendedName>
        <fullName evidence="8">Histidinol-phosphate aminotransferase</fullName>
        <ecNumber evidence="8">2.6.1.9</ecNumber>
    </recommendedName>
    <alternativeName>
        <fullName evidence="8">Imidazole acetol-phosphate transaminase</fullName>
    </alternativeName>
</protein>
<keyword evidence="5 8" id="KW-0808">Transferase</keyword>
<name>A0ABR9R5T5_9FIRM</name>
<evidence type="ECO:0000256" key="3">
    <source>
        <dbReference type="ARBA" id="ARBA00011738"/>
    </source>
</evidence>
<dbReference type="RefSeq" id="WP_193502693.1">
    <property type="nucleotide sequence ID" value="NZ_JADCKC010000003.1"/>
</dbReference>
<comment type="similarity">
    <text evidence="8">Belongs to the class-II pyridoxal-phosphate-dependent aminotransferase family. Histidinol-phosphate aminotransferase subfamily.</text>
</comment>
<dbReference type="InterPro" id="IPR001917">
    <property type="entry name" value="Aminotrans_II_pyridoxalP_BS"/>
</dbReference>
<dbReference type="Gene3D" id="3.40.640.10">
    <property type="entry name" value="Type I PLP-dependent aspartate aminotransferase-like (Major domain)"/>
    <property type="match status" value="1"/>
</dbReference>
<accession>A0ABR9R5T5</accession>
<proteinExistence type="inferred from homology"/>
<dbReference type="CDD" id="cd00609">
    <property type="entry name" value="AAT_like"/>
    <property type="match status" value="1"/>
</dbReference>
<keyword evidence="8" id="KW-0368">Histidine biosynthesis</keyword>
<evidence type="ECO:0000256" key="2">
    <source>
        <dbReference type="ARBA" id="ARBA00005011"/>
    </source>
</evidence>
<dbReference type="Pfam" id="PF00155">
    <property type="entry name" value="Aminotran_1_2"/>
    <property type="match status" value="1"/>
</dbReference>
<comment type="cofactor">
    <cofactor evidence="1 8">
        <name>pyridoxal 5'-phosphate</name>
        <dbReference type="ChEBI" id="CHEBI:597326"/>
    </cofactor>
</comment>
<evidence type="ECO:0000256" key="4">
    <source>
        <dbReference type="ARBA" id="ARBA00022576"/>
    </source>
</evidence>
<sequence length="353" mass="38910">MSRYFTPTLAALEPYTPGEQRKMPDLVKLNANENPYPPSPAVADAVAGVVSGLRLYCDLTEADLCNAIARQVGLPADHILCGNGSDENLLLAIRAFCDGQTPLAFADITYSFYPVLCQLLGVPAHILPVREDFTLDLTAYYGLGETIVIANPNAPTSLLAPVAEIEEVIRRNPDHIVIVDEAYVDFAGEGASCLPLVPKYDNLIVVRTFSKSRSMAGARLGFCAAQPALIADMNRIKFSYSPYNISSLNQAAGTAAMQDDAYFRDTVAKICRTRQETTDALRRRGFTVLDSATNFLFARPAAKPAKEIFEALRERGVLIRYFSAPRIDSWLRITIGTPEQMERFLQELNHILR</sequence>
<evidence type="ECO:0000313" key="11">
    <source>
        <dbReference type="Proteomes" id="UP000768567"/>
    </source>
</evidence>
<dbReference type="PANTHER" id="PTHR43643">
    <property type="entry name" value="HISTIDINOL-PHOSPHATE AMINOTRANSFERASE 2"/>
    <property type="match status" value="1"/>
</dbReference>
<comment type="catalytic activity">
    <reaction evidence="7 8">
        <text>L-histidinol phosphate + 2-oxoglutarate = 3-(imidazol-4-yl)-2-oxopropyl phosphate + L-glutamate</text>
        <dbReference type="Rhea" id="RHEA:23744"/>
        <dbReference type="ChEBI" id="CHEBI:16810"/>
        <dbReference type="ChEBI" id="CHEBI:29985"/>
        <dbReference type="ChEBI" id="CHEBI:57766"/>
        <dbReference type="ChEBI" id="CHEBI:57980"/>
        <dbReference type="EC" id="2.6.1.9"/>
    </reaction>
</comment>
<evidence type="ECO:0000256" key="8">
    <source>
        <dbReference type="HAMAP-Rule" id="MF_01023"/>
    </source>
</evidence>
<reference evidence="10 11" key="1">
    <citation type="submission" date="2020-10" db="EMBL/GenBank/DDBJ databases">
        <title>ChiBAC.</title>
        <authorList>
            <person name="Zenner C."/>
            <person name="Hitch T.C.A."/>
            <person name="Clavel T."/>
        </authorList>
    </citation>
    <scope>NUCLEOTIDE SEQUENCE [LARGE SCALE GENOMIC DNA]</scope>
    <source>
        <strain evidence="10 11">DSM 109015</strain>
    </source>
</reference>
<dbReference type="EMBL" id="JADCKC010000003">
    <property type="protein sequence ID" value="MBE5038501.1"/>
    <property type="molecule type" value="Genomic_DNA"/>
</dbReference>